<accession>A0A1I8QBX8</accession>
<gene>
    <name evidence="4" type="primary">106084658</name>
</gene>
<feature type="compositionally biased region" description="Basic and acidic residues" evidence="2">
    <location>
        <begin position="1"/>
        <end position="15"/>
    </location>
</feature>
<sequence>MNHLADEVPKEDATVKKQKKKLSKKERKGVKRGEDTEFHKLKLYDELRRESALAKKTSIRNEEKWLEMCPEIKLAQMREELTSWQDKTNRILAQKDDKIQLILEEIKETEEMHKRNFGMQLQIMDYLSDTFKLFQEVARQRYEEQAQEMIHDFFHQFFERKAIDAGCQRKCENVMHATNLIVAHTLREDYDIYLDKREDRVSTEIVKRYELRDAVAKKMQKLQSQLVEFVERLRNTSLDDHKYKRFKGLMQRQRTFVVKSRRLSNTEAHHTRLYKELQKELNRVEIEDGRKIQYLKLQQTYFVNLRRNIEEQMSMHGELTHEKLKILTLECYRLSKHFNKLEKYGELLLSLVANCRKLQTESEKVVPWGDFSEPINYENSDEKDDFTLKVLDLESHVDQSEEQLKSQMELMKNFWRRQALAEAQIVLLEERKRKLLEEKESYINKIKSLSKADDVNEVRETLQVKGVLDEKPFNGYLKPKCHL</sequence>
<dbReference type="KEGG" id="scac:106084658"/>
<organism evidence="4 5">
    <name type="scientific">Stomoxys calcitrans</name>
    <name type="common">Stable fly</name>
    <name type="synonym">Conops calcitrans</name>
    <dbReference type="NCBI Taxonomy" id="35570"/>
    <lineage>
        <taxon>Eukaryota</taxon>
        <taxon>Metazoa</taxon>
        <taxon>Ecdysozoa</taxon>
        <taxon>Arthropoda</taxon>
        <taxon>Hexapoda</taxon>
        <taxon>Insecta</taxon>
        <taxon>Pterygota</taxon>
        <taxon>Neoptera</taxon>
        <taxon>Endopterygota</taxon>
        <taxon>Diptera</taxon>
        <taxon>Brachycera</taxon>
        <taxon>Muscomorpha</taxon>
        <taxon>Muscoidea</taxon>
        <taxon>Muscidae</taxon>
        <taxon>Stomoxys</taxon>
    </lineage>
</organism>
<dbReference type="Proteomes" id="UP000095300">
    <property type="component" value="Unassembled WGS sequence"/>
</dbReference>
<name>A0A1I8QBX8_STOCA</name>
<evidence type="ECO:0000256" key="1">
    <source>
        <dbReference type="SAM" id="Coils"/>
    </source>
</evidence>
<evidence type="ECO:0000313" key="5">
    <source>
        <dbReference type="Proteomes" id="UP000095300"/>
    </source>
</evidence>
<evidence type="ECO:0000259" key="3">
    <source>
        <dbReference type="Pfam" id="PF14772"/>
    </source>
</evidence>
<dbReference type="InterPro" id="IPR039505">
    <property type="entry name" value="DRC1/2_N"/>
</dbReference>
<protein>
    <recommendedName>
        <fullName evidence="3">Dynein regulatory complex protein 1/2 N-terminal domain-containing protein</fullName>
    </recommendedName>
</protein>
<dbReference type="VEuPathDB" id="VectorBase:SCAU015726"/>
<feature type="compositionally biased region" description="Basic residues" evidence="2">
    <location>
        <begin position="16"/>
        <end position="30"/>
    </location>
</feature>
<dbReference type="AlphaFoldDB" id="A0A1I8QBX8"/>
<keyword evidence="1" id="KW-0175">Coiled coil</keyword>
<proteinExistence type="predicted"/>
<dbReference type="EnsemblMetazoa" id="SCAU015726-RA">
    <property type="protein sequence ID" value="SCAU015726-PA"/>
    <property type="gene ID" value="SCAU015726"/>
</dbReference>
<feature type="coiled-coil region" evidence="1">
    <location>
        <begin position="418"/>
        <end position="452"/>
    </location>
</feature>
<feature type="domain" description="Dynein regulatory complex protein 1/2 N-terminal" evidence="3">
    <location>
        <begin position="25"/>
        <end position="122"/>
    </location>
</feature>
<reference evidence="4" key="1">
    <citation type="submission" date="2020-05" db="UniProtKB">
        <authorList>
            <consortium name="EnsemblMetazoa"/>
        </authorList>
    </citation>
    <scope>IDENTIFICATION</scope>
    <source>
        <strain evidence="4">USDA</strain>
    </source>
</reference>
<keyword evidence="5" id="KW-1185">Reference proteome</keyword>
<evidence type="ECO:0000256" key="2">
    <source>
        <dbReference type="SAM" id="MobiDB-lite"/>
    </source>
</evidence>
<dbReference type="Pfam" id="PF14772">
    <property type="entry name" value="NYD-SP28"/>
    <property type="match status" value="1"/>
</dbReference>
<dbReference type="OrthoDB" id="7760980at2759"/>
<evidence type="ECO:0000313" key="4">
    <source>
        <dbReference type="EnsemblMetazoa" id="SCAU015726-PA"/>
    </source>
</evidence>
<feature type="region of interest" description="Disordered" evidence="2">
    <location>
        <begin position="1"/>
        <end position="33"/>
    </location>
</feature>